<feature type="coiled-coil region" evidence="1">
    <location>
        <begin position="650"/>
        <end position="756"/>
    </location>
</feature>
<dbReference type="PANTHER" id="PTHR47219:SF20">
    <property type="entry name" value="TBC1 DOMAIN FAMILY MEMBER 2B"/>
    <property type="match status" value="1"/>
</dbReference>
<evidence type="ECO:0000256" key="1">
    <source>
        <dbReference type="SAM" id="Coils"/>
    </source>
</evidence>
<dbReference type="STRING" id="35608.A0A2U1L5G9"/>
<sequence>MLLSLLSKRTLRADFRDAYGFTVRPQYLEAFKEFDAIYRNEEEERATKWECFLEEHEELNRLNSVVEENVTKTEAEVTEIKTEPVLESSGEADVLSDNNPPTNPVLESSGEADGSSDNNPITDPVLDSSGEADVSSDNNPITDPVLDSSGEADVSSDNYPTTDPVLESIGEADVLSDNNPTNDNQTEIVPEKGVSPKTPKTPRTPKTPKPKKPAVRNWADVRSSLTTIENIMCHRVKNRPDPTSSPQKHMQSIKEEEEPSNEDTNEELTDTEEPYLFPLKELESLVRGGVPRDLRGEVWQAFVGVKARRLESYYQDLLDESELAEKAIVPEKTKKQIEKDLPRTFPGHPALDEEGRNSLRRLLLAYARHNPSVGYCQAMNFFAAMLLLMMPEENAFWTLVGMIDDYFDGYFTTDMIESQVDQLVFEDLMRERYPNLVNHFDLMGVEMGWICGPWFLSIFVNIIPWESVLRVWDVILFEGNRAMLLRTALALMELYGPDLGTTLDAGDAITLLQSLVGSTFDSSNLVVTACISFSNVTEDILKNLRNKHRPDVVAAVQERIKGQHARKSSKQLATKLYSFKHEREPPMRELSIKKGKTDKNVDKDILDLMSPLKRDGPPNNPLATDEDSLPDLQDQVIWLKAQLCSMLEDKRSATIRAEELETALMEMAQQDNRLELSARIEYMEEEVLDLQQILADKKEQEKAMLEVLMRVEQEQKVTEDARISAERDAAAQRYLASVLEEKYEQAISSLAQMEKRAVMAESMLEATLQYNSGQVKAQVPPGAIRPESMKDNTTNAHTRKTGLLSFGLGWRDKNKPAFGVVVPLLYNLILKMRCGLRASLMHVLSSTYPPIPLGYYGAVLAFPVAISTAHDLCKKPIGDIMELMIKDKSNVTEEYMRSIEDLMVIKGRPHFTTVRNYVISDFEMGQVSTPLTFTVRRLAPELIVPEKPTPQELKPLSDIDDQKALWFQVPIIYFYRGDPEKRNKNPASVIREALAKVLVFYYPFAGRLKEGPSGRLMVNCSGKGVLFIEAEADVMLKQFGDALHPPFPCMEELLYDVPGSSGILDSPLLLIQMKFYGTICVWEFLSARNPPRVTCSHHEYDDVTDTKTTIISTDEMEQRSFFFGPIEVSALRRFVPIHLQNCSTFDVLTASIWRCRTIALQPNPEDEMRVTCVVDARPKFNPPIPLGYYGAVLAFPVAISSAHDLCNKPIGHIMELVIKAKSNFTEELNVVDFGWGKAAYASAAKAAYAITTTITPFPIDIFPGDICRWGILTKRQK</sequence>
<dbReference type="Pfam" id="PF02458">
    <property type="entry name" value="Transferase"/>
    <property type="match status" value="2"/>
</dbReference>
<evidence type="ECO:0000313" key="4">
    <source>
        <dbReference type="EMBL" id="PWA44253.1"/>
    </source>
</evidence>
<proteinExistence type="predicted"/>
<keyword evidence="1" id="KW-0175">Coiled coil</keyword>
<name>A0A2U1L5G9_ARTAN</name>
<dbReference type="InterPro" id="IPR000195">
    <property type="entry name" value="Rab-GAP-TBC_dom"/>
</dbReference>
<organism evidence="4 5">
    <name type="scientific">Artemisia annua</name>
    <name type="common">Sweet wormwood</name>
    <dbReference type="NCBI Taxonomy" id="35608"/>
    <lineage>
        <taxon>Eukaryota</taxon>
        <taxon>Viridiplantae</taxon>
        <taxon>Streptophyta</taxon>
        <taxon>Embryophyta</taxon>
        <taxon>Tracheophyta</taxon>
        <taxon>Spermatophyta</taxon>
        <taxon>Magnoliopsida</taxon>
        <taxon>eudicotyledons</taxon>
        <taxon>Gunneridae</taxon>
        <taxon>Pentapetalae</taxon>
        <taxon>asterids</taxon>
        <taxon>campanulids</taxon>
        <taxon>Asterales</taxon>
        <taxon>Asteraceae</taxon>
        <taxon>Asteroideae</taxon>
        <taxon>Anthemideae</taxon>
        <taxon>Artemisiinae</taxon>
        <taxon>Artemisia</taxon>
    </lineage>
</organism>
<dbReference type="SMART" id="SM00164">
    <property type="entry name" value="TBC"/>
    <property type="match status" value="1"/>
</dbReference>
<dbReference type="AlphaFoldDB" id="A0A2U1L5G9"/>
<evidence type="ECO:0000259" key="3">
    <source>
        <dbReference type="PROSITE" id="PS50086"/>
    </source>
</evidence>
<dbReference type="OrthoDB" id="17687at2759"/>
<dbReference type="FunFam" id="1.10.8.270:FF:000018">
    <property type="entry name" value="Ypt/Rab-GAP domain of gyp1p superfamily protein"/>
    <property type="match status" value="1"/>
</dbReference>
<accession>A0A2U1L5G9</accession>
<evidence type="ECO:0000256" key="2">
    <source>
        <dbReference type="SAM" id="MobiDB-lite"/>
    </source>
</evidence>
<dbReference type="Gene3D" id="1.10.8.270">
    <property type="entry name" value="putative rabgap domain of human tbc1 domain family member 14 like domains"/>
    <property type="match status" value="1"/>
</dbReference>
<dbReference type="EMBL" id="PKPP01011379">
    <property type="protein sequence ID" value="PWA44253.1"/>
    <property type="molecule type" value="Genomic_DNA"/>
</dbReference>
<dbReference type="SUPFAM" id="SSF47923">
    <property type="entry name" value="Ypt/Rab-GAP domain of gyp1p"/>
    <property type="match status" value="2"/>
</dbReference>
<dbReference type="InterPro" id="IPR035969">
    <property type="entry name" value="Rab-GAP_TBC_sf"/>
</dbReference>
<dbReference type="GO" id="GO:0005096">
    <property type="term" value="F:GTPase activator activity"/>
    <property type="evidence" value="ECO:0007669"/>
    <property type="project" value="TreeGrafter"/>
</dbReference>
<feature type="region of interest" description="Disordered" evidence="2">
    <location>
        <begin position="232"/>
        <end position="269"/>
    </location>
</feature>
<feature type="compositionally biased region" description="Acidic residues" evidence="2">
    <location>
        <begin position="255"/>
        <end position="269"/>
    </location>
</feature>
<comment type="caution">
    <text evidence="4">The sequence shown here is derived from an EMBL/GenBank/DDBJ whole genome shotgun (WGS) entry which is preliminary data.</text>
</comment>
<gene>
    <name evidence="4" type="ORF">CTI12_AA528110</name>
</gene>
<feature type="region of interest" description="Disordered" evidence="2">
    <location>
        <begin position="609"/>
        <end position="628"/>
    </location>
</feature>
<dbReference type="InterPro" id="IPR050302">
    <property type="entry name" value="Rab_GAP_TBC_domain"/>
</dbReference>
<keyword evidence="5" id="KW-1185">Reference proteome</keyword>
<feature type="domain" description="Rab-GAP TBC" evidence="3">
    <location>
        <begin position="289"/>
        <end position="479"/>
    </location>
</feature>
<dbReference type="FunFam" id="1.10.472.80:FF:000013">
    <property type="entry name" value="TBC1 domain family member 8B"/>
    <property type="match status" value="1"/>
</dbReference>
<dbReference type="Pfam" id="PF00566">
    <property type="entry name" value="RabGAP-TBC"/>
    <property type="match status" value="1"/>
</dbReference>
<feature type="compositionally biased region" description="Polar residues" evidence="2">
    <location>
        <begin position="241"/>
        <end position="250"/>
    </location>
</feature>
<dbReference type="InterPro" id="IPR023213">
    <property type="entry name" value="CAT-like_dom_sf"/>
</dbReference>
<evidence type="ECO:0000313" key="5">
    <source>
        <dbReference type="Proteomes" id="UP000245207"/>
    </source>
</evidence>
<dbReference type="Proteomes" id="UP000245207">
    <property type="component" value="Unassembled WGS sequence"/>
</dbReference>
<dbReference type="Gene3D" id="1.10.10.750">
    <property type="entry name" value="Ypt/Rab-GAP domain of gyp1p, domain 1"/>
    <property type="match status" value="1"/>
</dbReference>
<dbReference type="PANTHER" id="PTHR47219">
    <property type="entry name" value="RAB GTPASE-ACTIVATING PROTEIN 1-LIKE"/>
    <property type="match status" value="1"/>
</dbReference>
<feature type="compositionally biased region" description="Polar residues" evidence="2">
    <location>
        <begin position="176"/>
        <end position="187"/>
    </location>
</feature>
<reference evidence="4 5" key="1">
    <citation type="journal article" date="2018" name="Mol. Plant">
        <title>The genome of Artemisia annua provides insight into the evolution of Asteraceae family and artemisinin biosynthesis.</title>
        <authorList>
            <person name="Shen Q."/>
            <person name="Zhang L."/>
            <person name="Liao Z."/>
            <person name="Wang S."/>
            <person name="Yan T."/>
            <person name="Shi P."/>
            <person name="Liu M."/>
            <person name="Fu X."/>
            <person name="Pan Q."/>
            <person name="Wang Y."/>
            <person name="Lv Z."/>
            <person name="Lu X."/>
            <person name="Zhang F."/>
            <person name="Jiang W."/>
            <person name="Ma Y."/>
            <person name="Chen M."/>
            <person name="Hao X."/>
            <person name="Li L."/>
            <person name="Tang Y."/>
            <person name="Lv G."/>
            <person name="Zhou Y."/>
            <person name="Sun X."/>
            <person name="Brodelius P.E."/>
            <person name="Rose J.K.C."/>
            <person name="Tang K."/>
        </authorList>
    </citation>
    <scope>NUCLEOTIDE SEQUENCE [LARGE SCALE GENOMIC DNA]</scope>
    <source>
        <strain evidence="5">cv. Huhao1</strain>
        <tissue evidence="4">Leaf</tissue>
    </source>
</reference>
<dbReference type="GO" id="GO:0031267">
    <property type="term" value="F:small GTPase binding"/>
    <property type="evidence" value="ECO:0007669"/>
    <property type="project" value="TreeGrafter"/>
</dbReference>
<dbReference type="Gene3D" id="1.10.472.80">
    <property type="entry name" value="Ypt/Rab-GAP domain of gyp1p, domain 3"/>
    <property type="match status" value="1"/>
</dbReference>
<feature type="region of interest" description="Disordered" evidence="2">
    <location>
        <begin position="74"/>
        <end position="217"/>
    </location>
</feature>
<dbReference type="Gene3D" id="3.30.559.10">
    <property type="entry name" value="Chloramphenicol acetyltransferase-like domain"/>
    <property type="match status" value="3"/>
</dbReference>
<dbReference type="PROSITE" id="PS50086">
    <property type="entry name" value="TBC_RABGAP"/>
    <property type="match status" value="1"/>
</dbReference>
<feature type="compositionally biased region" description="Basic and acidic residues" evidence="2">
    <location>
        <begin position="74"/>
        <end position="84"/>
    </location>
</feature>
<protein>
    <submittedName>
        <fullName evidence="4">Rab-GTPase-TBC domain-containing protein</fullName>
    </submittedName>
</protein>